<evidence type="ECO:0000313" key="13">
    <source>
        <dbReference type="EMBL" id="QED29343.1"/>
    </source>
</evidence>
<dbReference type="PROSITE" id="PS52040">
    <property type="entry name" value="TOPO_IIA"/>
    <property type="match status" value="1"/>
</dbReference>
<evidence type="ECO:0000256" key="2">
    <source>
        <dbReference type="ARBA" id="ARBA00008263"/>
    </source>
</evidence>
<evidence type="ECO:0000256" key="10">
    <source>
        <dbReference type="PROSITE-ProRule" id="PRU01384"/>
    </source>
</evidence>
<evidence type="ECO:0000256" key="7">
    <source>
        <dbReference type="ARBA" id="ARBA00023235"/>
    </source>
</evidence>
<keyword evidence="14" id="KW-1185">Reference proteome</keyword>
<evidence type="ECO:0000259" key="12">
    <source>
        <dbReference type="PROSITE" id="PS52040"/>
    </source>
</evidence>
<dbReference type="EC" id="5.6.2.2" evidence="9"/>
<dbReference type="Gene3D" id="2.120.10.90">
    <property type="entry name" value="DNA gyrase/topoisomerase IV, subunit A, C-terminal"/>
    <property type="match status" value="1"/>
</dbReference>
<dbReference type="CDD" id="cd00187">
    <property type="entry name" value="TOP4c"/>
    <property type="match status" value="1"/>
</dbReference>
<dbReference type="NCBIfam" id="NF004043">
    <property type="entry name" value="PRK05560.1"/>
    <property type="match status" value="1"/>
</dbReference>
<dbReference type="GO" id="GO:0005524">
    <property type="term" value="F:ATP binding"/>
    <property type="evidence" value="ECO:0007669"/>
    <property type="project" value="UniProtKB-UniRule"/>
</dbReference>
<dbReference type="PANTHER" id="PTHR43493:SF5">
    <property type="entry name" value="DNA GYRASE SUBUNIT A, CHLOROPLASTIC_MITOCHONDRIAL"/>
    <property type="match status" value="1"/>
</dbReference>
<dbReference type="FunFam" id="2.120.10.90:FF:000005">
    <property type="entry name" value="DNA topoisomerase 4 subunit A"/>
    <property type="match status" value="1"/>
</dbReference>
<organism evidence="13 14">
    <name type="scientific">Microvenator marinus</name>
    <dbReference type="NCBI Taxonomy" id="2600177"/>
    <lineage>
        <taxon>Bacteria</taxon>
        <taxon>Deltaproteobacteria</taxon>
        <taxon>Bradymonadales</taxon>
        <taxon>Microvenatoraceae</taxon>
        <taxon>Microvenator</taxon>
    </lineage>
</organism>
<dbReference type="GO" id="GO:0005694">
    <property type="term" value="C:chromosome"/>
    <property type="evidence" value="ECO:0007669"/>
    <property type="project" value="InterPro"/>
</dbReference>
<protein>
    <recommendedName>
        <fullName evidence="9">DNA gyrase subunit A</fullName>
        <ecNumber evidence="9">5.6.2.2</ecNumber>
    </recommendedName>
</protein>
<dbReference type="OrthoDB" id="9806486at2"/>
<dbReference type="FunFam" id="3.90.199.10:FF:000001">
    <property type="entry name" value="DNA gyrase subunit A"/>
    <property type="match status" value="1"/>
</dbReference>
<evidence type="ECO:0000256" key="1">
    <source>
        <dbReference type="ARBA" id="ARBA00000185"/>
    </source>
</evidence>
<dbReference type="Gene3D" id="3.30.1360.40">
    <property type="match status" value="1"/>
</dbReference>
<evidence type="ECO:0000256" key="8">
    <source>
        <dbReference type="ARBA" id="ARBA00063644"/>
    </source>
</evidence>
<evidence type="ECO:0000256" key="9">
    <source>
        <dbReference type="HAMAP-Rule" id="MF_01897"/>
    </source>
</evidence>
<dbReference type="Gene3D" id="3.90.199.10">
    <property type="entry name" value="Topoisomerase II, domain 5"/>
    <property type="match status" value="1"/>
</dbReference>
<dbReference type="FunFam" id="3.30.1360.40:FF:000002">
    <property type="entry name" value="DNA gyrase subunit A"/>
    <property type="match status" value="1"/>
</dbReference>
<dbReference type="SUPFAM" id="SSF101904">
    <property type="entry name" value="GyrA/ParC C-terminal domain-like"/>
    <property type="match status" value="1"/>
</dbReference>
<dbReference type="Pfam" id="PF00521">
    <property type="entry name" value="DNA_topoisoIV"/>
    <property type="match status" value="1"/>
</dbReference>
<evidence type="ECO:0000256" key="4">
    <source>
        <dbReference type="ARBA" id="ARBA00022840"/>
    </source>
</evidence>
<evidence type="ECO:0000256" key="6">
    <source>
        <dbReference type="ARBA" id="ARBA00023125"/>
    </source>
</evidence>
<keyword evidence="4 9" id="KW-0067">ATP-binding</keyword>
<comment type="subcellular location">
    <subcellularLocation>
        <location evidence="9">Cytoplasm</location>
    </subcellularLocation>
</comment>
<dbReference type="GO" id="GO:0006265">
    <property type="term" value="P:DNA topological change"/>
    <property type="evidence" value="ECO:0007669"/>
    <property type="project" value="UniProtKB-UniRule"/>
</dbReference>
<gene>
    <name evidence="9 13" type="primary">gyrA</name>
    <name evidence="13" type="ORF">FRD01_19315</name>
</gene>
<dbReference type="InterPro" id="IPR013757">
    <property type="entry name" value="Topo_IIA_A_a_sf"/>
</dbReference>
<comment type="similarity">
    <text evidence="2 9">Belongs to the type II topoisomerase GyrA/ParC subunit family.</text>
</comment>
<comment type="subunit">
    <text evidence="8">Heterotetramer composed of ParC and ParE.</text>
</comment>
<dbReference type="AlphaFoldDB" id="A0A5B8XZC6"/>
<comment type="subunit">
    <text evidence="9">Heterotetramer, composed of two GyrA and two GyrB chains. In the heterotetramer, GyrA contains the active site tyrosine that forms a transient covalent intermediate with DNA, while GyrB binds cofactors and catalyzes ATP hydrolysis.</text>
</comment>
<evidence type="ECO:0000256" key="3">
    <source>
        <dbReference type="ARBA" id="ARBA00022741"/>
    </source>
</evidence>
<dbReference type="InterPro" id="IPR013758">
    <property type="entry name" value="Topo_IIA_A/C_ab"/>
</dbReference>
<evidence type="ECO:0000256" key="5">
    <source>
        <dbReference type="ARBA" id="ARBA00023029"/>
    </source>
</evidence>
<dbReference type="GO" id="GO:0003677">
    <property type="term" value="F:DNA binding"/>
    <property type="evidence" value="ECO:0007669"/>
    <property type="project" value="UniProtKB-UniRule"/>
</dbReference>
<dbReference type="InterPro" id="IPR035516">
    <property type="entry name" value="Gyrase/topoIV_suA_C"/>
</dbReference>
<dbReference type="Proteomes" id="UP000321595">
    <property type="component" value="Chromosome"/>
</dbReference>
<sequence length="857" mass="95023">MTESPNIIPINIEDEIRHSYLDYAMSVIIGRALPDVRDGLKPVHRRILFAMHELGNRWNASYKKSARVVGDVIGKYHPHGDSAVYDALVRMAQDFNMRLPLVDGQGNFGSVDGDKAAAMRYTEARMARAAQEFLNDIEKNTIEWGPNYDESLKEPLVLPTKIPNLLVNGSSGIAVGMSTNIPPHNLGEVVRATLALIENPDMGVDELMQIMPGPDFPTGGIIYGATGIREAYETGRGIIRVRARADVEEDERSGKSSIIVTELPYQVNKAKLLERIAELVRDKKLEGVTDLRDESDRDGMRMVVELRRDVMPEVMLNNLFKMTAMQSSFGIINLAIVHGQPKIMPVTEILNHFVDFRRDVVTRRTIYELQQAEARAHILEGLKIALDHLDEVIALIRASPDGEAAKTGLMDTFGLSDRQAQAILDMRLQRLTGLERDKILQELAEIRLEIERLKGILADEGKLMAVIKEELESVLAQYETPRLTQIIASAGDLSMADLIAEEAMVVTVTHQGYVKRTAVTEYRAQKRGGKGRRGMATKDEDFVQDLFVASTHTDVLMFTSIGKVYKRTVWELPAGSPTTKGKPIVQLLNLTAEEKLTAIVPIEDFEEGKFILSATRNGIIKKTELMAYKNVHSGGIIALGLKDGDELITCRLVDEGDHVVLVSKEGQSIRFQEDETRPMGRGASGVFGMRFRENDELIAMEIIPKGTPDEGSLKLLTVTKKGYGKRTELGEYPIQGRGGKGVITIKTTERNGDVVSACLLDEGDQIIVITDHGQLIRTNAREISVYSRNTQGVRIMNIEGDEKIVSVARVKEEDIDDEDEVTAVPEGQVPPEIEAEEPVEETDAEPGAEENISSEEE</sequence>
<accession>A0A5B8XZC6</accession>
<dbReference type="InterPro" id="IPR013760">
    <property type="entry name" value="Topo_IIA-like_dom_sf"/>
</dbReference>
<dbReference type="NCBIfam" id="NF004044">
    <property type="entry name" value="PRK05561.1"/>
    <property type="match status" value="1"/>
</dbReference>
<dbReference type="SMART" id="SM00434">
    <property type="entry name" value="TOP4c"/>
    <property type="match status" value="1"/>
</dbReference>
<feature type="domain" description="Topo IIA-type catalytic" evidence="12">
    <location>
        <begin position="33"/>
        <end position="498"/>
    </location>
</feature>
<keyword evidence="3 9" id="KW-0547">Nucleotide-binding</keyword>
<keyword evidence="9" id="KW-0963">Cytoplasm</keyword>
<keyword evidence="6 9" id="KW-0238">DNA-binding</keyword>
<feature type="active site" description="O-(5'-phospho-DNA)-tyrosine intermediate" evidence="9 10">
    <location>
        <position position="121"/>
    </location>
</feature>
<dbReference type="PANTHER" id="PTHR43493">
    <property type="entry name" value="DNA GYRASE/TOPOISOMERASE SUBUNIT A"/>
    <property type="match status" value="1"/>
</dbReference>
<name>A0A5B8XZC6_9DELT</name>
<dbReference type="Gene3D" id="1.10.268.10">
    <property type="entry name" value="Topoisomerase, domain 3"/>
    <property type="match status" value="1"/>
</dbReference>
<dbReference type="NCBIfam" id="TIGR01063">
    <property type="entry name" value="gyrA"/>
    <property type="match status" value="1"/>
</dbReference>
<dbReference type="FunFam" id="1.10.268.10:FF:000001">
    <property type="entry name" value="DNA gyrase subunit A"/>
    <property type="match status" value="1"/>
</dbReference>
<dbReference type="GO" id="GO:0006261">
    <property type="term" value="P:DNA-templated DNA replication"/>
    <property type="evidence" value="ECO:0007669"/>
    <property type="project" value="UniProtKB-UniRule"/>
</dbReference>
<dbReference type="InterPro" id="IPR050220">
    <property type="entry name" value="Type_II_DNA_Topoisomerases"/>
</dbReference>
<reference evidence="13 14" key="1">
    <citation type="submission" date="2019-08" db="EMBL/GenBank/DDBJ databases">
        <authorList>
            <person name="Liang Q."/>
        </authorList>
    </citation>
    <scope>NUCLEOTIDE SEQUENCE [LARGE SCALE GENOMIC DNA]</scope>
    <source>
        <strain evidence="13 14">V1718</strain>
    </source>
</reference>
<dbReference type="EMBL" id="CP042467">
    <property type="protein sequence ID" value="QED29343.1"/>
    <property type="molecule type" value="Genomic_DNA"/>
</dbReference>
<evidence type="ECO:0000313" key="14">
    <source>
        <dbReference type="Proteomes" id="UP000321595"/>
    </source>
</evidence>
<keyword evidence="5 9" id="KW-0799">Topoisomerase</keyword>
<dbReference type="SUPFAM" id="SSF56719">
    <property type="entry name" value="Type II DNA topoisomerase"/>
    <property type="match status" value="1"/>
</dbReference>
<feature type="compositionally biased region" description="Acidic residues" evidence="11">
    <location>
        <begin position="833"/>
        <end position="857"/>
    </location>
</feature>
<keyword evidence="7 9" id="KW-0413">Isomerase</keyword>
<dbReference type="InterPro" id="IPR002205">
    <property type="entry name" value="Topo_IIA_dom_A"/>
</dbReference>
<comment type="function">
    <text evidence="9">A type II topoisomerase that negatively supercoils closed circular double-stranded (ds) DNA in an ATP-dependent manner to modulate DNA topology and maintain chromosomes in an underwound state. Negative supercoiling favors strand separation, and DNA replication, transcription, recombination and repair, all of which involve strand separation. Also able to catalyze the interconversion of other topological isomers of dsDNA rings, including catenanes and knotted rings. Type II topoisomerases break and join 2 DNA strands simultaneously in an ATP-dependent manner.</text>
</comment>
<dbReference type="GO" id="GO:0005737">
    <property type="term" value="C:cytoplasm"/>
    <property type="evidence" value="ECO:0007669"/>
    <property type="project" value="UniProtKB-SubCell"/>
</dbReference>
<dbReference type="HAMAP" id="MF_01897">
    <property type="entry name" value="GyrA"/>
    <property type="match status" value="1"/>
</dbReference>
<dbReference type="GO" id="GO:0034335">
    <property type="term" value="F:DNA negative supercoiling activity"/>
    <property type="evidence" value="ECO:0007669"/>
    <property type="project" value="UniProtKB-ARBA"/>
</dbReference>
<proteinExistence type="inferred from homology"/>
<dbReference type="InterPro" id="IPR006691">
    <property type="entry name" value="GyrA/parC_rep"/>
</dbReference>
<dbReference type="GO" id="GO:0009330">
    <property type="term" value="C:DNA topoisomerase type II (double strand cut, ATP-hydrolyzing) complex"/>
    <property type="evidence" value="ECO:0007669"/>
    <property type="project" value="TreeGrafter"/>
</dbReference>
<comment type="miscellaneous">
    <text evidence="9">Few gyrases are as efficient as E.coli at forming negative supercoils. Not all organisms have 2 type II topoisomerases; in organisms with a single type II topoisomerase this enzyme also has to decatenate newly replicated chromosomes.</text>
</comment>
<dbReference type="InterPro" id="IPR005743">
    <property type="entry name" value="GyrA"/>
</dbReference>
<dbReference type="RefSeq" id="WP_146962576.1">
    <property type="nucleotide sequence ID" value="NZ_CP042467.1"/>
</dbReference>
<comment type="catalytic activity">
    <reaction evidence="1 9 10">
        <text>ATP-dependent breakage, passage and rejoining of double-stranded DNA.</text>
        <dbReference type="EC" id="5.6.2.2"/>
    </reaction>
</comment>
<evidence type="ECO:0000256" key="11">
    <source>
        <dbReference type="SAM" id="MobiDB-lite"/>
    </source>
</evidence>
<dbReference type="Pfam" id="PF03989">
    <property type="entry name" value="DNA_gyraseA_C"/>
    <property type="match status" value="6"/>
</dbReference>
<dbReference type="KEGG" id="bbae:FRD01_19315"/>
<feature type="short sequence motif" description="GyrA-box" evidence="9">
    <location>
        <begin position="525"/>
        <end position="531"/>
    </location>
</feature>
<feature type="region of interest" description="Disordered" evidence="11">
    <location>
        <begin position="812"/>
        <end position="857"/>
    </location>
</feature>